<evidence type="ECO:0000313" key="1">
    <source>
        <dbReference type="EMBL" id="QAS70258.1"/>
    </source>
</evidence>
<dbReference type="RefSeq" id="WP_128686728.1">
    <property type="nucleotide sequence ID" value="NZ_CP029684.2"/>
</dbReference>
<dbReference type="Gene3D" id="3.30.1930.10">
    <property type="entry name" value="capsid protein of prophage domain"/>
    <property type="match status" value="1"/>
</dbReference>
<proteinExistence type="predicted"/>
<name>A0ABX5QNB2_9LACO</name>
<organism evidence="1 2">
    <name type="scientific">Oenococcus sicerae</name>
    <dbReference type="NCBI Taxonomy" id="2203724"/>
    <lineage>
        <taxon>Bacteria</taxon>
        <taxon>Bacillati</taxon>
        <taxon>Bacillota</taxon>
        <taxon>Bacilli</taxon>
        <taxon>Lactobacillales</taxon>
        <taxon>Lactobacillaceae</taxon>
        <taxon>Oenococcus</taxon>
    </lineage>
</organism>
<dbReference type="EMBL" id="CP029684">
    <property type="protein sequence ID" value="QAS70258.1"/>
    <property type="molecule type" value="Genomic_DNA"/>
</dbReference>
<dbReference type="Pfam" id="PF03864">
    <property type="entry name" value="Phage_cap_E"/>
    <property type="match status" value="1"/>
</dbReference>
<evidence type="ECO:0000313" key="2">
    <source>
        <dbReference type="Proteomes" id="UP000286907"/>
    </source>
</evidence>
<accession>A0ABX5QNB2</accession>
<gene>
    <name evidence="1" type="ORF">DLJ48_06850</name>
</gene>
<sequence length="351" mass="38824">MKNINLQRFADIADLFSQKEVLDYTSNRTYKPYLGDSLFPSRRVESLELDELLRDTPIPTIASFSAFDAEAEIGSRSASKLSLELAYIKRKLRIGEKELIALANPRDQAEQNSLTQHVYNDIEKLVQSILSRVEKMSMDVLATGKVIDEDHVYSADYHVPAAHQADMTKSGTNNITWDSDNTSLDILGALEAWSDLLDIPATRALTSTKIYRLITTNAKVLQAVYGTTTRALSSNDFDAFMQMHNLPIIRTYDNKYDKEGANGKKTATRYFPENRIVLMNDDPIGEKVFGPTPDEVSAIAGTDISASDVGNVFAKVYKSSDDPVGTFSLAAATALPSFAARDEVFQAQVIA</sequence>
<dbReference type="Proteomes" id="UP000286907">
    <property type="component" value="Chromosome"/>
</dbReference>
<dbReference type="InterPro" id="IPR005564">
    <property type="entry name" value="Major_capsid_GpE"/>
</dbReference>
<protein>
    <submittedName>
        <fullName evidence="1">Major capsid protein</fullName>
    </submittedName>
</protein>
<keyword evidence="2" id="KW-1185">Reference proteome</keyword>
<dbReference type="Gene3D" id="3.15.30.10">
    <property type="entry name" value="putative capsid protein of prophage domain like"/>
    <property type="match status" value="1"/>
</dbReference>
<reference evidence="1 2" key="1">
    <citation type="journal article" date="2019" name="Syst. Appl. Microbiol.">
        <title>Oenococcus sicerae sp. nov., isolated from French cider.</title>
        <authorList>
            <person name="Cousin F.J."/>
            <person name="Le Guellec R."/>
            <person name="Chagnot C."/>
            <person name="Goux D."/>
            <person name="Dalmasso M."/>
            <person name="Laplace J.M."/>
            <person name="Cretenet M."/>
        </authorList>
    </citation>
    <scope>NUCLEOTIDE SEQUENCE [LARGE SCALE GENOMIC DNA]</scope>
    <source>
        <strain evidence="1 2">UCMA 15228</strain>
    </source>
</reference>